<evidence type="ECO:0008006" key="3">
    <source>
        <dbReference type="Google" id="ProtNLM"/>
    </source>
</evidence>
<dbReference type="AlphaFoldDB" id="A0ABD6BAC2"/>
<dbReference type="EMBL" id="JBHUDH010000240">
    <property type="protein sequence ID" value="MFD1527607.1"/>
    <property type="molecule type" value="Genomic_DNA"/>
</dbReference>
<reference evidence="1 2" key="1">
    <citation type="journal article" date="2019" name="Int. J. Syst. Evol. Microbiol.">
        <title>The Global Catalogue of Microorganisms (GCM) 10K type strain sequencing project: providing services to taxonomists for standard genome sequencing and annotation.</title>
        <authorList>
            <consortium name="The Broad Institute Genomics Platform"/>
            <consortium name="The Broad Institute Genome Sequencing Center for Infectious Disease"/>
            <person name="Wu L."/>
            <person name="Ma J."/>
        </authorList>
    </citation>
    <scope>NUCLEOTIDE SEQUENCE [LARGE SCALE GENOMIC DNA]</scope>
    <source>
        <strain evidence="1 2">CGMCC 1.12285</strain>
    </source>
</reference>
<proteinExistence type="predicted"/>
<dbReference type="RefSeq" id="WP_379732687.1">
    <property type="nucleotide sequence ID" value="NZ_JBHSWZ010000408.1"/>
</dbReference>
<keyword evidence="2" id="KW-1185">Reference proteome</keyword>
<comment type="caution">
    <text evidence="1">The sequence shown here is derived from an EMBL/GenBank/DDBJ whole genome shotgun (WGS) entry which is preliminary data.</text>
</comment>
<evidence type="ECO:0000313" key="2">
    <source>
        <dbReference type="Proteomes" id="UP001597111"/>
    </source>
</evidence>
<sequence>MDVDRLATSCIVGQPNDSAVDSLKTMWRTVRRFLPKFTGSAFGRGYPESGAHYRLATGEAAS</sequence>
<organism evidence="1 2">
    <name type="scientific">Halolamina salina</name>
    <dbReference type="NCBI Taxonomy" id="1220023"/>
    <lineage>
        <taxon>Archaea</taxon>
        <taxon>Methanobacteriati</taxon>
        <taxon>Methanobacteriota</taxon>
        <taxon>Stenosarchaea group</taxon>
        <taxon>Halobacteria</taxon>
        <taxon>Halobacteriales</taxon>
        <taxon>Haloferacaceae</taxon>
    </lineage>
</organism>
<protein>
    <recommendedName>
        <fullName evidence="3">Transposase</fullName>
    </recommendedName>
</protein>
<evidence type="ECO:0000313" key="1">
    <source>
        <dbReference type="EMBL" id="MFD1527607.1"/>
    </source>
</evidence>
<accession>A0ABD6BAC2</accession>
<dbReference type="Proteomes" id="UP001597111">
    <property type="component" value="Unassembled WGS sequence"/>
</dbReference>
<gene>
    <name evidence="1" type="ORF">ACFR9S_15085</name>
</gene>
<name>A0ABD6BAC2_9EURY</name>